<sequence length="202" mass="22705">WRKILPLPPDHFNYYQSENKTMSKLIYATALLSSMLLSSTISYSQNNQIGTTDLGAVDHSDAFLQVMKMLGNWDGKLYMTDGTVVDTNTSFNLTSNGNTIVETLVEDGVEMLTTYSDKDGELVIKHYCALGTEPMFVVDSLNDKSLNLISDSTPGYDPQQDNYVESMMWTLDASEPMNFRVDASINMDGQVNRQYSLFEKVE</sequence>
<feature type="non-terminal residue" evidence="1">
    <location>
        <position position="1"/>
    </location>
</feature>
<protein>
    <recommendedName>
        <fullName evidence="2">DUF1579 domain-containing protein</fullName>
    </recommendedName>
</protein>
<dbReference type="AlphaFoldDB" id="A0A382RYB7"/>
<proteinExistence type="predicted"/>
<gene>
    <name evidence="1" type="ORF">METZ01_LOCUS354881</name>
</gene>
<evidence type="ECO:0008006" key="2">
    <source>
        <dbReference type="Google" id="ProtNLM"/>
    </source>
</evidence>
<name>A0A382RYB7_9ZZZZ</name>
<evidence type="ECO:0000313" key="1">
    <source>
        <dbReference type="EMBL" id="SVD02027.1"/>
    </source>
</evidence>
<accession>A0A382RYB7</accession>
<reference evidence="1" key="1">
    <citation type="submission" date="2018-05" db="EMBL/GenBank/DDBJ databases">
        <authorList>
            <person name="Lanie J.A."/>
            <person name="Ng W.-L."/>
            <person name="Kazmierczak K.M."/>
            <person name="Andrzejewski T.M."/>
            <person name="Davidsen T.M."/>
            <person name="Wayne K.J."/>
            <person name="Tettelin H."/>
            <person name="Glass J.I."/>
            <person name="Rusch D."/>
            <person name="Podicherti R."/>
            <person name="Tsui H.-C.T."/>
            <person name="Winkler M.E."/>
        </authorList>
    </citation>
    <scope>NUCLEOTIDE SEQUENCE</scope>
</reference>
<dbReference type="EMBL" id="UINC01124696">
    <property type="protein sequence ID" value="SVD02027.1"/>
    <property type="molecule type" value="Genomic_DNA"/>
</dbReference>
<organism evidence="1">
    <name type="scientific">marine metagenome</name>
    <dbReference type="NCBI Taxonomy" id="408172"/>
    <lineage>
        <taxon>unclassified sequences</taxon>
        <taxon>metagenomes</taxon>
        <taxon>ecological metagenomes</taxon>
    </lineage>
</organism>